<dbReference type="InterPro" id="IPR016032">
    <property type="entry name" value="Sig_transdc_resp-reg_C-effctor"/>
</dbReference>
<dbReference type="PANTHER" id="PTHR35807:SF1">
    <property type="entry name" value="TRANSCRIPTIONAL REGULATOR REDD"/>
    <property type="match status" value="1"/>
</dbReference>
<dbReference type="GO" id="GO:0003677">
    <property type="term" value="F:DNA binding"/>
    <property type="evidence" value="ECO:0007669"/>
    <property type="project" value="UniProtKB-KW"/>
</dbReference>
<evidence type="ECO:0000256" key="1">
    <source>
        <dbReference type="ARBA" id="ARBA00005820"/>
    </source>
</evidence>
<evidence type="ECO:0000256" key="4">
    <source>
        <dbReference type="ARBA" id="ARBA00023163"/>
    </source>
</evidence>
<protein>
    <recommendedName>
        <fullName evidence="9">DNA-binding transcriptional activator of the SARP family</fullName>
    </recommendedName>
</protein>
<evidence type="ECO:0000313" key="8">
    <source>
        <dbReference type="Proteomes" id="UP000316639"/>
    </source>
</evidence>
<sequence length="496" mass="54423">MGVEFKLLGDVSCRVDGVPLDIGHRRQRSVLAVLLVEANRPVPVCRLVDRIWSTAPLRARTTLYGYVHHLRRALDVTDDARVVTGASGYCLATDPMCVDAHRFARLAARARSDSDHVLFDVALGLWQGEPLAGLESPWFDAVRADLRRQRLALELDRNDVWLRTGRHHELLPLVCSMTDAHPLDERLAHQFMLAAYRSGRQDVALHRFDAIRVRLADELGADPGEALRVLHRRMLAADPVLSMRSTAVVHRPVPRQLPLPPRLFVGRSDELSALDEHLAVRRQVIAVLHGPCGIGKTALALWWAQSRADLFPDGQLYTDLRADNPFTALHGFLDALGVPPRSMPSDLAARAALYRSLVAGRRMLVVLDHAADRDQVLSLLPGSATNTVIVTSRTPLSALVIMYGAHSIGLQPLRPDDARQLLAGHLGEWRVAGEPGAVKTIVARCGGLPLGLCTVAARALTRQDVSLAVISAELGAPLAVRRALIPWPHRPEVTAR</sequence>
<evidence type="ECO:0000259" key="6">
    <source>
        <dbReference type="SMART" id="SM01043"/>
    </source>
</evidence>
<dbReference type="SMART" id="SM01043">
    <property type="entry name" value="BTAD"/>
    <property type="match status" value="1"/>
</dbReference>
<dbReference type="AlphaFoldDB" id="A0A563F272"/>
<dbReference type="GO" id="GO:0000160">
    <property type="term" value="P:phosphorelay signal transduction system"/>
    <property type="evidence" value="ECO:0007669"/>
    <property type="project" value="InterPro"/>
</dbReference>
<dbReference type="SUPFAM" id="SSF52540">
    <property type="entry name" value="P-loop containing nucleoside triphosphate hydrolases"/>
    <property type="match status" value="1"/>
</dbReference>
<evidence type="ECO:0008006" key="9">
    <source>
        <dbReference type="Google" id="ProtNLM"/>
    </source>
</evidence>
<dbReference type="InterPro" id="IPR051677">
    <property type="entry name" value="AfsR-DnrI-RedD_regulator"/>
</dbReference>
<proteinExistence type="inferred from homology"/>
<organism evidence="7 8">
    <name type="scientific">Lentzea tibetensis</name>
    <dbReference type="NCBI Taxonomy" id="2591470"/>
    <lineage>
        <taxon>Bacteria</taxon>
        <taxon>Bacillati</taxon>
        <taxon>Actinomycetota</taxon>
        <taxon>Actinomycetes</taxon>
        <taxon>Pseudonocardiales</taxon>
        <taxon>Pseudonocardiaceae</taxon>
        <taxon>Lentzea</taxon>
    </lineage>
</organism>
<dbReference type="CDD" id="cd15831">
    <property type="entry name" value="BTAD"/>
    <property type="match status" value="1"/>
</dbReference>
<dbReference type="SUPFAM" id="SSF46894">
    <property type="entry name" value="C-terminal effector domain of the bipartite response regulators"/>
    <property type="match status" value="1"/>
</dbReference>
<evidence type="ECO:0000313" key="7">
    <source>
        <dbReference type="EMBL" id="TWP54086.1"/>
    </source>
</evidence>
<dbReference type="InterPro" id="IPR011990">
    <property type="entry name" value="TPR-like_helical_dom_sf"/>
</dbReference>
<name>A0A563F272_9PSEU</name>
<dbReference type="RefSeq" id="WP_146348869.1">
    <property type="nucleotide sequence ID" value="NZ_VOBR01000001.1"/>
</dbReference>
<feature type="domain" description="Bacterial transcriptional activator" evidence="6">
    <location>
        <begin position="98"/>
        <end position="235"/>
    </location>
</feature>
<reference evidence="7 8" key="1">
    <citation type="submission" date="2019-07" db="EMBL/GenBank/DDBJ databases">
        <title>Lentzea xizangensis sp. nov., isolated from Qinghai-Tibetan Plateau Soils.</title>
        <authorList>
            <person name="Huang J."/>
        </authorList>
    </citation>
    <scope>NUCLEOTIDE SEQUENCE [LARGE SCALE GENOMIC DNA]</scope>
    <source>
        <strain evidence="7 8">FXJ1.1311</strain>
    </source>
</reference>
<dbReference type="Pfam" id="PF03704">
    <property type="entry name" value="BTAD"/>
    <property type="match status" value="1"/>
</dbReference>
<dbReference type="Gene3D" id="1.25.40.10">
    <property type="entry name" value="Tetratricopeptide repeat domain"/>
    <property type="match status" value="1"/>
</dbReference>
<dbReference type="OrthoDB" id="3697347at2"/>
<dbReference type="EMBL" id="VOBR01000001">
    <property type="protein sequence ID" value="TWP54086.1"/>
    <property type="molecule type" value="Genomic_DNA"/>
</dbReference>
<dbReference type="InterPro" id="IPR001867">
    <property type="entry name" value="OmpR/PhoB-type_DNA-bd"/>
</dbReference>
<evidence type="ECO:0000256" key="2">
    <source>
        <dbReference type="ARBA" id="ARBA00023015"/>
    </source>
</evidence>
<keyword evidence="2" id="KW-0805">Transcription regulation</keyword>
<comment type="caution">
    <text evidence="7">The sequence shown here is derived from an EMBL/GenBank/DDBJ whole genome shotgun (WGS) entry which is preliminary data.</text>
</comment>
<accession>A0A563F272</accession>
<dbReference type="InterPro" id="IPR036388">
    <property type="entry name" value="WH-like_DNA-bd_sf"/>
</dbReference>
<dbReference type="SUPFAM" id="SSF48452">
    <property type="entry name" value="TPR-like"/>
    <property type="match status" value="1"/>
</dbReference>
<dbReference type="Gene3D" id="3.40.50.300">
    <property type="entry name" value="P-loop containing nucleotide triphosphate hydrolases"/>
    <property type="match status" value="1"/>
</dbReference>
<dbReference type="Proteomes" id="UP000316639">
    <property type="component" value="Unassembled WGS sequence"/>
</dbReference>
<dbReference type="Gene3D" id="1.10.10.10">
    <property type="entry name" value="Winged helix-like DNA-binding domain superfamily/Winged helix DNA-binding domain"/>
    <property type="match status" value="1"/>
</dbReference>
<comment type="similarity">
    <text evidence="1">Belongs to the AfsR/DnrI/RedD regulatory family.</text>
</comment>
<dbReference type="SMART" id="SM00862">
    <property type="entry name" value="Trans_reg_C"/>
    <property type="match status" value="1"/>
</dbReference>
<feature type="domain" description="OmpR/PhoB-type" evidence="5">
    <location>
        <begin position="17"/>
        <end position="91"/>
    </location>
</feature>
<evidence type="ECO:0000256" key="3">
    <source>
        <dbReference type="ARBA" id="ARBA00023125"/>
    </source>
</evidence>
<gene>
    <name evidence="7" type="ORF">FKR81_00500</name>
</gene>
<keyword evidence="3" id="KW-0238">DNA-binding</keyword>
<evidence type="ECO:0000259" key="5">
    <source>
        <dbReference type="SMART" id="SM00862"/>
    </source>
</evidence>
<dbReference type="InterPro" id="IPR027417">
    <property type="entry name" value="P-loop_NTPase"/>
</dbReference>
<dbReference type="InterPro" id="IPR005158">
    <property type="entry name" value="BTAD"/>
</dbReference>
<dbReference type="GO" id="GO:0006355">
    <property type="term" value="P:regulation of DNA-templated transcription"/>
    <property type="evidence" value="ECO:0007669"/>
    <property type="project" value="InterPro"/>
</dbReference>
<keyword evidence="4" id="KW-0804">Transcription</keyword>
<keyword evidence="8" id="KW-1185">Reference proteome</keyword>
<dbReference type="PANTHER" id="PTHR35807">
    <property type="entry name" value="TRANSCRIPTIONAL REGULATOR REDD-RELATED"/>
    <property type="match status" value="1"/>
</dbReference>
<dbReference type="PRINTS" id="PR00364">
    <property type="entry name" value="DISEASERSIST"/>
</dbReference>